<dbReference type="NCBIfam" id="TIGR01640">
    <property type="entry name" value="F_box_assoc_1"/>
    <property type="match status" value="1"/>
</dbReference>
<evidence type="ECO:0000313" key="2">
    <source>
        <dbReference type="EMBL" id="MED6197682.1"/>
    </source>
</evidence>
<organism evidence="2 3">
    <name type="scientific">Stylosanthes scabra</name>
    <dbReference type="NCBI Taxonomy" id="79078"/>
    <lineage>
        <taxon>Eukaryota</taxon>
        <taxon>Viridiplantae</taxon>
        <taxon>Streptophyta</taxon>
        <taxon>Embryophyta</taxon>
        <taxon>Tracheophyta</taxon>
        <taxon>Spermatophyta</taxon>
        <taxon>Magnoliopsida</taxon>
        <taxon>eudicotyledons</taxon>
        <taxon>Gunneridae</taxon>
        <taxon>Pentapetalae</taxon>
        <taxon>rosids</taxon>
        <taxon>fabids</taxon>
        <taxon>Fabales</taxon>
        <taxon>Fabaceae</taxon>
        <taxon>Papilionoideae</taxon>
        <taxon>50 kb inversion clade</taxon>
        <taxon>dalbergioids sensu lato</taxon>
        <taxon>Dalbergieae</taxon>
        <taxon>Pterocarpus clade</taxon>
        <taxon>Stylosanthes</taxon>
    </lineage>
</organism>
<dbReference type="PANTHER" id="PTHR31672">
    <property type="entry name" value="BNACNNG10540D PROTEIN"/>
    <property type="match status" value="1"/>
</dbReference>
<name>A0ABU6XJ27_9FABA</name>
<keyword evidence="3" id="KW-1185">Reference proteome</keyword>
<dbReference type="PANTHER" id="PTHR31672:SF13">
    <property type="entry name" value="F-BOX PROTEIN CPR30-LIKE"/>
    <property type="match status" value="1"/>
</dbReference>
<dbReference type="EMBL" id="JASCZI010211950">
    <property type="protein sequence ID" value="MED6197682.1"/>
    <property type="molecule type" value="Genomic_DNA"/>
</dbReference>
<gene>
    <name evidence="2" type="ORF">PIB30_058940</name>
</gene>
<comment type="caution">
    <text evidence="2">The sequence shown here is derived from an EMBL/GenBank/DDBJ whole genome shotgun (WGS) entry which is preliminary data.</text>
</comment>
<sequence>MSDIPPRHLNLPPALADELLWKILVKAEPKEHYNESRNKTRSIIMGLGYPPIDQISEFFLRYDVDRREQLTVALPPSIAHYGTRVLIESDHGIICIRVSMGMVNSRILLWNPLTGKDLLLPDDPHKHCCRSISMFGFGYLEDSMEFRIVHVFKCHYSEKKMCWSLYNSWQNRWKDDGVFESPIQKLAPKSVVHNGCVHWLG</sequence>
<evidence type="ECO:0000313" key="3">
    <source>
        <dbReference type="Proteomes" id="UP001341840"/>
    </source>
</evidence>
<dbReference type="Pfam" id="PF07734">
    <property type="entry name" value="FBA_1"/>
    <property type="match status" value="1"/>
</dbReference>
<feature type="domain" description="F-box associated beta-propeller type 1" evidence="1">
    <location>
        <begin position="94"/>
        <end position="200"/>
    </location>
</feature>
<reference evidence="2 3" key="1">
    <citation type="journal article" date="2023" name="Plants (Basel)">
        <title>Bridging the Gap: Combining Genomics and Transcriptomics Approaches to Understand Stylosanthes scabra, an Orphan Legume from the Brazilian Caatinga.</title>
        <authorList>
            <person name="Ferreira-Neto J.R.C."/>
            <person name="da Silva M.D."/>
            <person name="Binneck E."/>
            <person name="de Melo N.F."/>
            <person name="da Silva R.H."/>
            <person name="de Melo A.L.T.M."/>
            <person name="Pandolfi V."/>
            <person name="Bustamante F.O."/>
            <person name="Brasileiro-Vidal A.C."/>
            <person name="Benko-Iseppon A.M."/>
        </authorList>
    </citation>
    <scope>NUCLEOTIDE SEQUENCE [LARGE SCALE GENOMIC DNA]</scope>
    <source>
        <tissue evidence="2">Leaves</tissue>
    </source>
</reference>
<dbReference type="InterPro" id="IPR006527">
    <property type="entry name" value="F-box-assoc_dom_typ1"/>
</dbReference>
<proteinExistence type="predicted"/>
<evidence type="ECO:0000259" key="1">
    <source>
        <dbReference type="Pfam" id="PF07734"/>
    </source>
</evidence>
<dbReference type="Proteomes" id="UP001341840">
    <property type="component" value="Unassembled WGS sequence"/>
</dbReference>
<dbReference type="InterPro" id="IPR017451">
    <property type="entry name" value="F-box-assoc_interact_dom"/>
</dbReference>
<accession>A0ABU6XJ27</accession>
<dbReference type="InterPro" id="IPR050796">
    <property type="entry name" value="SCF_F-box_component"/>
</dbReference>
<protein>
    <recommendedName>
        <fullName evidence="1">F-box associated beta-propeller type 1 domain-containing protein</fullName>
    </recommendedName>
</protein>